<dbReference type="PANTHER" id="PTHR23508">
    <property type="entry name" value="CARBOXYLIC ACID TRANSPORTER PROTEIN HOMOLOG"/>
    <property type="match status" value="1"/>
</dbReference>
<feature type="transmembrane region" description="Helical" evidence="5">
    <location>
        <begin position="75"/>
        <end position="93"/>
    </location>
</feature>
<evidence type="ECO:0000256" key="3">
    <source>
        <dbReference type="ARBA" id="ARBA00022989"/>
    </source>
</evidence>
<feature type="transmembrane region" description="Helical" evidence="5">
    <location>
        <begin position="39"/>
        <end position="63"/>
    </location>
</feature>
<evidence type="ECO:0000259" key="6">
    <source>
        <dbReference type="PROSITE" id="PS50850"/>
    </source>
</evidence>
<dbReference type="InterPro" id="IPR020846">
    <property type="entry name" value="MFS_dom"/>
</dbReference>
<feature type="transmembrane region" description="Helical" evidence="5">
    <location>
        <begin position="314"/>
        <end position="332"/>
    </location>
</feature>
<dbReference type="PROSITE" id="PS00217">
    <property type="entry name" value="SUGAR_TRANSPORT_2"/>
    <property type="match status" value="1"/>
</dbReference>
<keyword evidence="3 5" id="KW-1133">Transmembrane helix</keyword>
<evidence type="ECO:0000313" key="8">
    <source>
        <dbReference type="Proteomes" id="UP000186736"/>
    </source>
</evidence>
<feature type="transmembrane region" description="Helical" evidence="5">
    <location>
        <begin position="162"/>
        <end position="182"/>
    </location>
</feature>
<dbReference type="Proteomes" id="UP000186736">
    <property type="component" value="Unassembled WGS sequence"/>
</dbReference>
<name>A0A1Q9R875_PSEPU</name>
<dbReference type="SUPFAM" id="SSF103473">
    <property type="entry name" value="MFS general substrate transporter"/>
    <property type="match status" value="1"/>
</dbReference>
<keyword evidence="4 5" id="KW-0472">Membrane</keyword>
<keyword evidence="2 5" id="KW-0812">Transmembrane</keyword>
<dbReference type="PROSITE" id="PS50850">
    <property type="entry name" value="MFS"/>
    <property type="match status" value="1"/>
</dbReference>
<comment type="caution">
    <text evidence="7">The sequence shown here is derived from an EMBL/GenBank/DDBJ whole genome shotgun (WGS) entry which is preliminary data.</text>
</comment>
<evidence type="ECO:0000256" key="2">
    <source>
        <dbReference type="ARBA" id="ARBA00022692"/>
    </source>
</evidence>
<proteinExistence type="predicted"/>
<dbReference type="PANTHER" id="PTHR23508:SF10">
    <property type="entry name" value="CARBOXYLIC ACID TRANSPORTER PROTEIN HOMOLOG"/>
    <property type="match status" value="1"/>
</dbReference>
<dbReference type="OrthoDB" id="7066727at2"/>
<accession>A0A1Q9R875</accession>
<dbReference type="Pfam" id="PF07690">
    <property type="entry name" value="MFS_1"/>
    <property type="match status" value="1"/>
</dbReference>
<dbReference type="AlphaFoldDB" id="A0A1Q9R875"/>
<gene>
    <name evidence="7" type="primary">pcaK_3</name>
    <name evidence="7" type="ORF">PSEMO_17350</name>
</gene>
<feature type="transmembrane region" description="Helical" evidence="5">
    <location>
        <begin position="398"/>
        <end position="418"/>
    </location>
</feature>
<evidence type="ECO:0000313" key="7">
    <source>
        <dbReference type="EMBL" id="OLS63596.1"/>
    </source>
</evidence>
<feature type="transmembrane region" description="Helical" evidence="5">
    <location>
        <begin position="430"/>
        <end position="448"/>
    </location>
</feature>
<evidence type="ECO:0000256" key="1">
    <source>
        <dbReference type="ARBA" id="ARBA00004141"/>
    </source>
</evidence>
<dbReference type="InterPro" id="IPR036259">
    <property type="entry name" value="MFS_trans_sf"/>
</dbReference>
<feature type="transmembrane region" description="Helical" evidence="5">
    <location>
        <begin position="363"/>
        <end position="386"/>
    </location>
</feature>
<dbReference type="EMBL" id="MKZO01000012">
    <property type="protein sequence ID" value="OLS63596.1"/>
    <property type="molecule type" value="Genomic_DNA"/>
</dbReference>
<dbReference type="GO" id="GO:0046943">
    <property type="term" value="F:carboxylic acid transmembrane transporter activity"/>
    <property type="evidence" value="ECO:0007669"/>
    <property type="project" value="TreeGrafter"/>
</dbReference>
<organism evidence="7 8">
    <name type="scientific">Pseudomonas putida</name>
    <name type="common">Arthrobacter siderocapsulatus</name>
    <dbReference type="NCBI Taxonomy" id="303"/>
    <lineage>
        <taxon>Bacteria</taxon>
        <taxon>Pseudomonadati</taxon>
        <taxon>Pseudomonadota</taxon>
        <taxon>Gammaproteobacteria</taxon>
        <taxon>Pseudomonadales</taxon>
        <taxon>Pseudomonadaceae</taxon>
        <taxon>Pseudomonas</taxon>
    </lineage>
</organism>
<sequence length="462" mass="48797">MQFPRSPSGSAQAAARNYTAVSIVQRLDEKAMGRFQWQVVSLCFLINMLDGFDVLVMAFTASSVAAEWGLSGIDIGYLLSAGLVGMALGSLFIAPWADRFGRRPLILLCLAIAALGMLLSSRAPSVQMLGALRFMTGLGIGGILASSYVIAGEYANRKWRSLAISLQSTAYALGATLGGLFAAQVIPEAGWRSVFLYGGIATLMTLPVMFLLLPESIAYLLARQPRGALGRVNGLLGRMGVEPVEALPTPQALERKSPGQGFATLFSGPLLRSTLLVWAGFFLVMFGFYFVMSWTPKLLVSAGLSNQQGITGGVLLNLGGIVGTSLIGLLAAKYRLSRILVGYLLLNALLLAIFVHFTAHLSLAFVLVLLIGVLVNGCVAGLYALTPGIYAPEQRVTALGWGIGVGRIGAILSPLVAGGLIDAHWQPADLYLLFAGAFLLAALAVRLMRSQAPLPAARPLAS</sequence>
<dbReference type="InterPro" id="IPR005829">
    <property type="entry name" value="Sugar_transporter_CS"/>
</dbReference>
<feature type="transmembrane region" description="Helical" evidence="5">
    <location>
        <begin position="194"/>
        <end position="213"/>
    </location>
</feature>
<comment type="subcellular location">
    <subcellularLocation>
        <location evidence="1">Membrane</location>
        <topology evidence="1">Multi-pass membrane protein</topology>
    </subcellularLocation>
</comment>
<dbReference type="Gene3D" id="1.20.1250.20">
    <property type="entry name" value="MFS general substrate transporter like domains"/>
    <property type="match status" value="1"/>
</dbReference>
<evidence type="ECO:0000256" key="5">
    <source>
        <dbReference type="SAM" id="Phobius"/>
    </source>
</evidence>
<feature type="domain" description="Major facilitator superfamily (MFS) profile" evidence="6">
    <location>
        <begin position="39"/>
        <end position="453"/>
    </location>
</feature>
<dbReference type="InterPro" id="IPR011701">
    <property type="entry name" value="MFS"/>
</dbReference>
<evidence type="ECO:0000256" key="4">
    <source>
        <dbReference type="ARBA" id="ARBA00023136"/>
    </source>
</evidence>
<reference evidence="7 8" key="1">
    <citation type="submission" date="2016-10" db="EMBL/GenBank/DDBJ databases">
        <title>Genome Sequence of Pseudomonas putida GM4FR.</title>
        <authorList>
            <person name="Poehlein A."/>
            <person name="Wemheuer F."/>
            <person name="Hollensteiner J."/>
            <person name="Wemheuer B."/>
        </authorList>
    </citation>
    <scope>NUCLEOTIDE SEQUENCE [LARGE SCALE GENOMIC DNA]</scope>
    <source>
        <strain evidence="7 8">GM4FR</strain>
    </source>
</reference>
<feature type="transmembrane region" description="Helical" evidence="5">
    <location>
        <begin position="130"/>
        <end position="150"/>
    </location>
</feature>
<feature type="transmembrane region" description="Helical" evidence="5">
    <location>
        <begin position="275"/>
        <end position="294"/>
    </location>
</feature>
<dbReference type="CDD" id="cd17365">
    <property type="entry name" value="MFS_PcaK_like"/>
    <property type="match status" value="1"/>
</dbReference>
<dbReference type="GO" id="GO:0005886">
    <property type="term" value="C:plasma membrane"/>
    <property type="evidence" value="ECO:0007669"/>
    <property type="project" value="TreeGrafter"/>
</dbReference>
<protein>
    <submittedName>
        <fullName evidence="7">4-hydroxybenzoate transporter PcaK</fullName>
    </submittedName>
</protein>
<feature type="transmembrane region" description="Helical" evidence="5">
    <location>
        <begin position="105"/>
        <end position="124"/>
    </location>
</feature>
<feature type="transmembrane region" description="Helical" evidence="5">
    <location>
        <begin position="339"/>
        <end position="357"/>
    </location>
</feature>